<evidence type="ECO:0000313" key="3">
    <source>
        <dbReference type="Proteomes" id="UP000293719"/>
    </source>
</evidence>
<organism evidence="2 3">
    <name type="scientific">Roseitalea porphyridii</name>
    <dbReference type="NCBI Taxonomy" id="1852022"/>
    <lineage>
        <taxon>Bacteria</taxon>
        <taxon>Pseudomonadati</taxon>
        <taxon>Pseudomonadota</taxon>
        <taxon>Alphaproteobacteria</taxon>
        <taxon>Hyphomicrobiales</taxon>
        <taxon>Ahrensiaceae</taxon>
        <taxon>Roseitalea</taxon>
    </lineage>
</organism>
<dbReference type="Proteomes" id="UP000293719">
    <property type="component" value="Chromosome"/>
</dbReference>
<feature type="chain" id="PRO_5020829210" description="VCBS repeat-containing protein" evidence="1">
    <location>
        <begin position="21"/>
        <end position="202"/>
    </location>
</feature>
<protein>
    <recommendedName>
        <fullName evidence="4">VCBS repeat-containing protein</fullName>
    </recommendedName>
</protein>
<dbReference type="EMBL" id="CP036532">
    <property type="protein sequence ID" value="QBK30957.1"/>
    <property type="molecule type" value="Genomic_DNA"/>
</dbReference>
<sequence>MTVRYLALFVALLAAVPGQAGDLEAVALDRIVSVASGDLDGDGASDAALLIAPGADEAHDDHALVLLRGTGLDKGALQPWRVYADAAWGGLPGGMVGNRPAVAFTDAGSLQLISKNEAVGRSRWYQTVTLAWRDGDLLVAGFTYDHRDTLDPDAAGGCDINVFTGRGIIGEETTEMTVSLEPRRLPLDQWLAQGSPSLCPDG</sequence>
<reference evidence="2 3" key="1">
    <citation type="journal article" date="2017" name="Int. J. Syst. Evol. Microbiol.">
        <title>Roseitalea porphyridii gen. nov., sp. nov., isolated from a red alga, and reclassification of Hoeflea suaedae Chung et al. 2013 as Pseudohoeflea suaedae gen. nov., comb. nov.</title>
        <authorList>
            <person name="Hyeon J.W."/>
            <person name="Jeong S.E."/>
            <person name="Baek K."/>
            <person name="Jeon C.O."/>
        </authorList>
    </citation>
    <scope>NUCLEOTIDE SEQUENCE [LARGE SCALE GENOMIC DNA]</scope>
    <source>
        <strain evidence="2 3">MA7-20</strain>
    </source>
</reference>
<dbReference type="AlphaFoldDB" id="A0A4P6V0M7"/>
<dbReference type="GeneID" id="90767699"/>
<dbReference type="KEGG" id="rpod:E0E05_10355"/>
<name>A0A4P6V0M7_9HYPH</name>
<proteinExistence type="predicted"/>
<keyword evidence="1" id="KW-0732">Signal</keyword>
<evidence type="ECO:0000256" key="1">
    <source>
        <dbReference type="SAM" id="SignalP"/>
    </source>
</evidence>
<accession>A0A4P6V0M7</accession>
<evidence type="ECO:0000313" key="2">
    <source>
        <dbReference type="EMBL" id="QBK30957.1"/>
    </source>
</evidence>
<dbReference type="OrthoDB" id="9804182at2"/>
<evidence type="ECO:0008006" key="4">
    <source>
        <dbReference type="Google" id="ProtNLM"/>
    </source>
</evidence>
<keyword evidence="3" id="KW-1185">Reference proteome</keyword>
<feature type="signal peptide" evidence="1">
    <location>
        <begin position="1"/>
        <end position="20"/>
    </location>
</feature>
<gene>
    <name evidence="2" type="ORF">E0E05_10355</name>
</gene>
<dbReference type="RefSeq" id="WP_131616636.1">
    <property type="nucleotide sequence ID" value="NZ_CP036532.1"/>
</dbReference>